<evidence type="ECO:0000313" key="5">
    <source>
        <dbReference type="Proteomes" id="UP000658980"/>
    </source>
</evidence>
<dbReference type="CDD" id="cd16891">
    <property type="entry name" value="CwlT-like"/>
    <property type="match status" value="1"/>
</dbReference>
<gene>
    <name evidence="4" type="ORF">H9630_09765</name>
</gene>
<reference evidence="4 5" key="1">
    <citation type="submission" date="2020-08" db="EMBL/GenBank/DDBJ databases">
        <title>A Genomic Blueprint of the Chicken Gut Microbiome.</title>
        <authorList>
            <person name="Gilroy R."/>
            <person name="Ravi A."/>
            <person name="Getino M."/>
            <person name="Pursley I."/>
            <person name="Horton D.L."/>
            <person name="Alikhan N.-F."/>
            <person name="Baker D."/>
            <person name="Gharbi K."/>
            <person name="Hall N."/>
            <person name="Watson M."/>
            <person name="Adriaenssens E.M."/>
            <person name="Foster-Nyarko E."/>
            <person name="Jarju S."/>
            <person name="Secka A."/>
            <person name="Antonio M."/>
            <person name="Oren A."/>
            <person name="Chaudhuri R."/>
            <person name="La Ragione R.M."/>
            <person name="Hildebrand F."/>
            <person name="Pallen M.J."/>
        </authorList>
    </citation>
    <scope>NUCLEOTIDE SEQUENCE [LARGE SCALE GENOMIC DNA]</scope>
    <source>
        <strain evidence="4 5">Sa1BUA13</strain>
    </source>
</reference>
<evidence type="ECO:0000259" key="2">
    <source>
        <dbReference type="Pfam" id="PF01551"/>
    </source>
</evidence>
<dbReference type="InterPro" id="IPR047194">
    <property type="entry name" value="CwlT-like_lysozyme"/>
</dbReference>
<feature type="domain" description="M23ase beta-sheet core" evidence="2">
    <location>
        <begin position="215"/>
        <end position="303"/>
    </location>
</feature>
<feature type="domain" description="CwlT-like lysozyme" evidence="3">
    <location>
        <begin position="23"/>
        <end position="174"/>
    </location>
</feature>
<organism evidence="4 5">
    <name type="scientific">Planococcus wigleyi</name>
    <dbReference type="NCBI Taxonomy" id="2762216"/>
    <lineage>
        <taxon>Bacteria</taxon>
        <taxon>Bacillati</taxon>
        <taxon>Bacillota</taxon>
        <taxon>Bacilli</taxon>
        <taxon>Bacillales</taxon>
        <taxon>Caryophanaceae</taxon>
        <taxon>Planococcus</taxon>
    </lineage>
</organism>
<dbReference type="InterPro" id="IPR050570">
    <property type="entry name" value="Cell_wall_metabolism_enzyme"/>
</dbReference>
<dbReference type="InterPro" id="IPR011055">
    <property type="entry name" value="Dup_hybrid_motif"/>
</dbReference>
<sequence>MFSSPDDGSSGDGMGTGPASVSPEVAQYRDAISSELAKYGMEGQTELLLALMMQESGGKGNDPMQASESKCGSIGCITNPDESIAYGVKHFVSVFESAKKDIKLTLQSYNFGSGFIDYVLKNGGSYTKELAISFSQLQYQKLAHTGLYTCSRPEAIQHSACYGDIGYVEAVLKYLPSASTGNSAMIAGDLAAPVSNEMRVTSNYGWRNIGAGPEHHDGIDLGCSEADSIHSVKDGTIVYASTYGGYGNVVTIQHAPNSFTTYAHLSRISVQVNQKVEGGNQVGMCGNTGRSFGSHLHFEIKTQMWGGYMDPAPFLFKEA</sequence>
<feature type="region of interest" description="Disordered" evidence="1">
    <location>
        <begin position="1"/>
        <end position="22"/>
    </location>
</feature>
<dbReference type="Proteomes" id="UP000658980">
    <property type="component" value="Unassembled WGS sequence"/>
</dbReference>
<dbReference type="Gene3D" id="2.70.70.10">
    <property type="entry name" value="Glucose Permease (Domain IIA)"/>
    <property type="match status" value="1"/>
</dbReference>
<evidence type="ECO:0000313" key="4">
    <source>
        <dbReference type="EMBL" id="MBD8015105.1"/>
    </source>
</evidence>
<dbReference type="SUPFAM" id="SSF53955">
    <property type="entry name" value="Lysozyme-like"/>
    <property type="match status" value="1"/>
</dbReference>
<accession>A0ABR8WDL0</accession>
<proteinExistence type="predicted"/>
<dbReference type="PANTHER" id="PTHR21666:SF270">
    <property type="entry name" value="MUREIN HYDROLASE ACTIVATOR ENVC"/>
    <property type="match status" value="1"/>
</dbReference>
<name>A0ABR8WDL0_9BACL</name>
<dbReference type="EMBL" id="JACSPU010000003">
    <property type="protein sequence ID" value="MBD8015105.1"/>
    <property type="molecule type" value="Genomic_DNA"/>
</dbReference>
<evidence type="ECO:0000256" key="1">
    <source>
        <dbReference type="SAM" id="MobiDB-lite"/>
    </source>
</evidence>
<dbReference type="CDD" id="cd12797">
    <property type="entry name" value="M23_peptidase"/>
    <property type="match status" value="1"/>
</dbReference>
<dbReference type="SUPFAM" id="SSF51261">
    <property type="entry name" value="Duplicated hybrid motif"/>
    <property type="match status" value="1"/>
</dbReference>
<dbReference type="InterPro" id="IPR016047">
    <property type="entry name" value="M23ase_b-sheet_dom"/>
</dbReference>
<dbReference type="Gene3D" id="1.10.530.10">
    <property type="match status" value="1"/>
</dbReference>
<dbReference type="PANTHER" id="PTHR21666">
    <property type="entry name" value="PEPTIDASE-RELATED"/>
    <property type="match status" value="1"/>
</dbReference>
<protein>
    <submittedName>
        <fullName evidence="4">Lysozyme family protein</fullName>
    </submittedName>
</protein>
<comment type="caution">
    <text evidence="4">The sequence shown here is derived from an EMBL/GenBank/DDBJ whole genome shotgun (WGS) entry which is preliminary data.</text>
</comment>
<evidence type="ECO:0000259" key="3">
    <source>
        <dbReference type="Pfam" id="PF13702"/>
    </source>
</evidence>
<dbReference type="Pfam" id="PF13702">
    <property type="entry name" value="Lysozyme_like"/>
    <property type="match status" value="1"/>
</dbReference>
<keyword evidence="5" id="KW-1185">Reference proteome</keyword>
<dbReference type="Pfam" id="PF01551">
    <property type="entry name" value="Peptidase_M23"/>
    <property type="match status" value="1"/>
</dbReference>
<dbReference type="InterPro" id="IPR023346">
    <property type="entry name" value="Lysozyme-like_dom_sf"/>
</dbReference>